<dbReference type="InterPro" id="IPR011701">
    <property type="entry name" value="MFS"/>
</dbReference>
<feature type="domain" description="Major facilitator superfamily (MFS) profile" evidence="9">
    <location>
        <begin position="6"/>
        <end position="388"/>
    </location>
</feature>
<feature type="transmembrane region" description="Helical" evidence="8">
    <location>
        <begin position="97"/>
        <end position="118"/>
    </location>
</feature>
<feature type="transmembrane region" description="Helical" evidence="8">
    <location>
        <begin position="36"/>
        <end position="60"/>
    </location>
</feature>
<evidence type="ECO:0000259" key="9">
    <source>
        <dbReference type="PROSITE" id="PS50850"/>
    </source>
</evidence>
<dbReference type="PANTHER" id="PTHR23502:SF132">
    <property type="entry name" value="POLYAMINE TRANSPORTER 2-RELATED"/>
    <property type="match status" value="1"/>
</dbReference>
<evidence type="ECO:0000256" key="5">
    <source>
        <dbReference type="ARBA" id="ARBA00022692"/>
    </source>
</evidence>
<comment type="caution">
    <text evidence="10">The sequence shown here is derived from an EMBL/GenBank/DDBJ whole genome shotgun (WGS) entry which is preliminary data.</text>
</comment>
<keyword evidence="7 8" id="KW-0472">Membrane</keyword>
<comment type="subcellular location">
    <subcellularLocation>
        <location evidence="8">Cell inner membrane</location>
        <topology evidence="8">Multi-pass membrane protein</topology>
    </subcellularLocation>
    <subcellularLocation>
        <location evidence="1">Cell membrane</location>
        <topology evidence="1">Multi-pass membrane protein</topology>
    </subcellularLocation>
</comment>
<evidence type="ECO:0000313" key="10">
    <source>
        <dbReference type="EMBL" id="MEC4722661.1"/>
    </source>
</evidence>
<dbReference type="InterPro" id="IPR036259">
    <property type="entry name" value="MFS_trans_sf"/>
</dbReference>
<feature type="transmembrane region" description="Helical" evidence="8">
    <location>
        <begin position="245"/>
        <end position="268"/>
    </location>
</feature>
<dbReference type="PROSITE" id="PS50850">
    <property type="entry name" value="MFS"/>
    <property type="match status" value="1"/>
</dbReference>
<comment type="similarity">
    <text evidence="2 8">Belongs to the major facilitator superfamily. Bcr/CmlA family.</text>
</comment>
<dbReference type="PANTHER" id="PTHR23502">
    <property type="entry name" value="MAJOR FACILITATOR SUPERFAMILY"/>
    <property type="match status" value="1"/>
</dbReference>
<dbReference type="Pfam" id="PF07690">
    <property type="entry name" value="MFS_1"/>
    <property type="match status" value="1"/>
</dbReference>
<evidence type="ECO:0000256" key="6">
    <source>
        <dbReference type="ARBA" id="ARBA00022989"/>
    </source>
</evidence>
<evidence type="ECO:0000256" key="3">
    <source>
        <dbReference type="ARBA" id="ARBA00022448"/>
    </source>
</evidence>
<dbReference type="CDD" id="cd17320">
    <property type="entry name" value="MFS_MdfA_MDR_like"/>
    <property type="match status" value="1"/>
</dbReference>
<evidence type="ECO:0000256" key="4">
    <source>
        <dbReference type="ARBA" id="ARBA00022475"/>
    </source>
</evidence>
<gene>
    <name evidence="10" type="ORF">RY831_26185</name>
</gene>
<dbReference type="InterPro" id="IPR001958">
    <property type="entry name" value="Tet-R_TetA/multi-R_MdtG-like"/>
</dbReference>
<evidence type="ECO:0000256" key="8">
    <source>
        <dbReference type="RuleBase" id="RU365088"/>
    </source>
</evidence>
<keyword evidence="6 8" id="KW-1133">Transmembrane helix</keyword>
<protein>
    <recommendedName>
        <fullName evidence="8">Bcr/CflA family efflux transporter</fullName>
    </recommendedName>
</protein>
<dbReference type="InterPro" id="IPR004812">
    <property type="entry name" value="Efflux_drug-R_Bcr/CmlA"/>
</dbReference>
<dbReference type="NCBIfam" id="TIGR00710">
    <property type="entry name" value="efflux_Bcr_CflA"/>
    <property type="match status" value="1"/>
</dbReference>
<feature type="transmembrane region" description="Helical" evidence="8">
    <location>
        <begin position="368"/>
        <end position="386"/>
    </location>
</feature>
<proteinExistence type="inferred from homology"/>
<organism evidence="10 11">
    <name type="scientific">Noviherbaspirillum album</name>
    <dbReference type="NCBI Taxonomy" id="3080276"/>
    <lineage>
        <taxon>Bacteria</taxon>
        <taxon>Pseudomonadati</taxon>
        <taxon>Pseudomonadota</taxon>
        <taxon>Betaproteobacteria</taxon>
        <taxon>Burkholderiales</taxon>
        <taxon>Oxalobacteraceae</taxon>
        <taxon>Noviherbaspirillum</taxon>
    </lineage>
</organism>
<keyword evidence="5 8" id="KW-0812">Transmembrane</keyword>
<dbReference type="Gene3D" id="1.20.1720.10">
    <property type="entry name" value="Multidrug resistance protein D"/>
    <property type="match status" value="1"/>
</dbReference>
<keyword evidence="11" id="KW-1185">Reference proteome</keyword>
<evidence type="ECO:0000313" key="11">
    <source>
        <dbReference type="Proteomes" id="UP001352263"/>
    </source>
</evidence>
<feature type="transmembrane region" description="Helical" evidence="8">
    <location>
        <begin position="343"/>
        <end position="362"/>
    </location>
</feature>
<sequence>MNTKLLTIVLAGLAMIGPFAIDTYLPSFPAIAEHFAVAPALVQQTLSVYLFAFALMNLFYGTLSDSFGRRPVILVSLLVFTAASVGATLAPGFTWLLAFRALQGASAGSGMVIGQAIVRDRFQGADAQRFIANIMMVFGVAPAVAPVIGGFLHAAFGWRSTFAFMTAIGIVLLLACHACLRETLPLASRQAFQASSIARNYWTAMRHPQFLLRALGAGFAFSAFALYISSAASFVMQVLHLPETAFGWLFIPMVAGMVIGSAVSGRLAHRVALPSMIRRGFAVMAVATLANLAYTSQFAAAVPWAVLPIMLYAFGMAMALPAMSVMTQGLFPQMRGLAASLQNFVQMLIFALVSGFVSPLLFDSAFKMAAGVAAGFLLSVACWTLGNQHGKQVQAADQASSPA</sequence>
<feature type="transmembrane region" description="Helical" evidence="8">
    <location>
        <begin position="162"/>
        <end position="180"/>
    </location>
</feature>
<reference evidence="10 11" key="1">
    <citation type="submission" date="2023-10" db="EMBL/GenBank/DDBJ databases">
        <title>Noviherbaspirillum sp. CPCC 100848 genome assembly.</title>
        <authorList>
            <person name="Li X.Y."/>
            <person name="Fang X.M."/>
        </authorList>
    </citation>
    <scope>NUCLEOTIDE SEQUENCE [LARGE SCALE GENOMIC DNA]</scope>
    <source>
        <strain evidence="10 11">CPCC 100848</strain>
    </source>
</reference>
<name>A0ABU6JGQ4_9BURK</name>
<keyword evidence="8" id="KW-0997">Cell inner membrane</keyword>
<dbReference type="PRINTS" id="PR01035">
    <property type="entry name" value="TCRTETA"/>
</dbReference>
<keyword evidence="4" id="KW-1003">Cell membrane</keyword>
<evidence type="ECO:0000256" key="7">
    <source>
        <dbReference type="ARBA" id="ARBA00023136"/>
    </source>
</evidence>
<feature type="transmembrane region" description="Helical" evidence="8">
    <location>
        <begin position="72"/>
        <end position="91"/>
    </location>
</feature>
<feature type="transmembrane region" description="Helical" evidence="8">
    <location>
        <begin position="210"/>
        <end position="239"/>
    </location>
</feature>
<accession>A0ABU6JGQ4</accession>
<dbReference type="SUPFAM" id="SSF103473">
    <property type="entry name" value="MFS general substrate transporter"/>
    <property type="match status" value="1"/>
</dbReference>
<feature type="transmembrane region" description="Helical" evidence="8">
    <location>
        <begin position="309"/>
        <end position="331"/>
    </location>
</feature>
<dbReference type="RefSeq" id="WP_326509330.1">
    <property type="nucleotide sequence ID" value="NZ_JAWIIV010000034.1"/>
</dbReference>
<evidence type="ECO:0000256" key="1">
    <source>
        <dbReference type="ARBA" id="ARBA00004651"/>
    </source>
</evidence>
<dbReference type="InterPro" id="IPR020846">
    <property type="entry name" value="MFS_dom"/>
</dbReference>
<comment type="caution">
    <text evidence="8">Lacks conserved residue(s) required for the propagation of feature annotation.</text>
</comment>
<keyword evidence="3 8" id="KW-0813">Transport</keyword>
<dbReference type="EMBL" id="JAWIIV010000034">
    <property type="protein sequence ID" value="MEC4722661.1"/>
    <property type="molecule type" value="Genomic_DNA"/>
</dbReference>
<evidence type="ECO:0000256" key="2">
    <source>
        <dbReference type="ARBA" id="ARBA00006236"/>
    </source>
</evidence>
<feature type="transmembrane region" description="Helical" evidence="8">
    <location>
        <begin position="130"/>
        <end position="156"/>
    </location>
</feature>
<feature type="transmembrane region" description="Helical" evidence="8">
    <location>
        <begin position="280"/>
        <end position="303"/>
    </location>
</feature>
<dbReference type="Proteomes" id="UP001352263">
    <property type="component" value="Unassembled WGS sequence"/>
</dbReference>